<dbReference type="GO" id="GO:1990756">
    <property type="term" value="F:ubiquitin-like ligase-substrate adaptor activity"/>
    <property type="evidence" value="ECO:0007669"/>
    <property type="project" value="TreeGrafter"/>
</dbReference>
<dbReference type="GO" id="GO:0031462">
    <property type="term" value="C:Cul2-RING ubiquitin ligase complex"/>
    <property type="evidence" value="ECO:0007669"/>
    <property type="project" value="TreeGrafter"/>
</dbReference>
<protein>
    <submittedName>
        <fullName evidence="2 3">Amyloid binding protein</fullName>
    </submittedName>
</protein>
<dbReference type="Proteomes" id="UP000002320">
    <property type="component" value="Unassembled WGS sequence"/>
</dbReference>
<evidence type="ECO:0000256" key="1">
    <source>
        <dbReference type="SAM" id="MobiDB-lite"/>
    </source>
</evidence>
<evidence type="ECO:0000313" key="2">
    <source>
        <dbReference type="EMBL" id="EDS31449.1"/>
    </source>
</evidence>
<proteinExistence type="predicted"/>
<organism>
    <name type="scientific">Culex quinquefasciatus</name>
    <name type="common">Southern house mosquito</name>
    <name type="synonym">Culex pungens</name>
    <dbReference type="NCBI Taxonomy" id="7176"/>
    <lineage>
        <taxon>Eukaryota</taxon>
        <taxon>Metazoa</taxon>
        <taxon>Ecdysozoa</taxon>
        <taxon>Arthropoda</taxon>
        <taxon>Hexapoda</taxon>
        <taxon>Insecta</taxon>
        <taxon>Pterygota</taxon>
        <taxon>Neoptera</taxon>
        <taxon>Endopterygota</taxon>
        <taxon>Diptera</taxon>
        <taxon>Nematocera</taxon>
        <taxon>Culicoidea</taxon>
        <taxon>Culicidae</taxon>
        <taxon>Culicinae</taxon>
        <taxon>Culicini</taxon>
        <taxon>Culex</taxon>
        <taxon>Culex</taxon>
    </lineage>
</organism>
<name>B0WN30_CULQU</name>
<dbReference type="VEuPathDB" id="VectorBase:CQUJHB014968"/>
<dbReference type="PANTHER" id="PTHR46575:SF1">
    <property type="entry name" value="AMYLOID PROTEIN-BINDING PROTEIN 2"/>
    <property type="match status" value="1"/>
</dbReference>
<dbReference type="InterPro" id="IPR042476">
    <property type="entry name" value="APPBP2"/>
</dbReference>
<dbReference type="EnsemblMetazoa" id="CPIJ008041-RA">
    <property type="protein sequence ID" value="CPIJ008041-PA"/>
    <property type="gene ID" value="CPIJ008041"/>
</dbReference>
<dbReference type="VEuPathDB" id="VectorBase:CPIJ008041"/>
<dbReference type="GO" id="GO:0006886">
    <property type="term" value="P:intracellular protein transport"/>
    <property type="evidence" value="ECO:0007669"/>
    <property type="project" value="InterPro"/>
</dbReference>
<dbReference type="OMA" id="FLMESAW"/>
<reference evidence="2" key="1">
    <citation type="submission" date="2007-03" db="EMBL/GenBank/DDBJ databases">
        <title>Annotation of Culex pipiens quinquefasciatus.</title>
        <authorList>
            <consortium name="The Broad Institute Genome Sequencing Platform"/>
            <person name="Atkinson P.W."/>
            <person name="Hemingway J."/>
            <person name="Christensen B.M."/>
            <person name="Higgs S."/>
            <person name="Kodira C."/>
            <person name="Hannick L."/>
            <person name="Megy K."/>
            <person name="O'Leary S."/>
            <person name="Pearson M."/>
            <person name="Haas B.J."/>
            <person name="Mauceli E."/>
            <person name="Wortman J.R."/>
            <person name="Lee N.H."/>
            <person name="Guigo R."/>
            <person name="Stanke M."/>
            <person name="Alvarado L."/>
            <person name="Amedeo P."/>
            <person name="Antoine C.H."/>
            <person name="Arensburger P."/>
            <person name="Bidwell S.L."/>
            <person name="Crawford M."/>
            <person name="Camaro F."/>
            <person name="Devon K."/>
            <person name="Engels R."/>
            <person name="Hammond M."/>
            <person name="Howarth C."/>
            <person name="Koehrsen M."/>
            <person name="Lawson D."/>
            <person name="Montgomery P."/>
            <person name="Nene V."/>
            <person name="Nusbaum C."/>
            <person name="Puiu D."/>
            <person name="Romero-Severson J."/>
            <person name="Severson D.W."/>
            <person name="Shumway M."/>
            <person name="Sisk P."/>
            <person name="Stolte C."/>
            <person name="Zeng Q."/>
            <person name="Eisenstadt E."/>
            <person name="Fraser-Liggett C."/>
            <person name="Strausberg R."/>
            <person name="Galagan J."/>
            <person name="Birren B."/>
            <person name="Collins F.H."/>
        </authorList>
    </citation>
    <scope>NUCLEOTIDE SEQUENCE [LARGE SCALE GENOMIC DNA]</scope>
    <source>
        <strain evidence="2">JHB</strain>
    </source>
</reference>
<dbReference type="STRING" id="7176.B0WN30"/>
<reference evidence="3" key="2">
    <citation type="submission" date="2021-02" db="UniProtKB">
        <authorList>
            <consortium name="EnsemblMetazoa"/>
        </authorList>
    </citation>
    <scope>IDENTIFICATION</scope>
    <source>
        <strain evidence="3">JHB</strain>
    </source>
</reference>
<dbReference type="OrthoDB" id="7103806at2759"/>
<dbReference type="EMBL" id="DS232006">
    <property type="protein sequence ID" value="EDS31449.1"/>
    <property type="molecule type" value="Genomic_DNA"/>
</dbReference>
<accession>B0WN30</accession>
<dbReference type="PANTHER" id="PTHR46575">
    <property type="entry name" value="AMYLOID PROTEIN-BINDING PROTEIN 2"/>
    <property type="match status" value="1"/>
</dbReference>
<evidence type="ECO:0000313" key="3">
    <source>
        <dbReference type="EnsemblMetazoa" id="CPIJ008041-PA"/>
    </source>
</evidence>
<dbReference type="GO" id="GO:0043161">
    <property type="term" value="P:proteasome-mediated ubiquitin-dependent protein catabolic process"/>
    <property type="evidence" value="ECO:0007669"/>
    <property type="project" value="TreeGrafter"/>
</dbReference>
<dbReference type="eggNOG" id="KOG1840">
    <property type="taxonomic scope" value="Eukaryota"/>
</dbReference>
<dbReference type="AlphaFoldDB" id="B0WN30"/>
<dbReference type="InParanoid" id="B0WN30"/>
<evidence type="ECO:0000313" key="4">
    <source>
        <dbReference type="Proteomes" id="UP000002320"/>
    </source>
</evidence>
<keyword evidence="4" id="KW-1185">Reference proteome</keyword>
<dbReference type="HOGENOM" id="CLU_604474_0_0_1"/>
<dbReference type="KEGG" id="cqu:CpipJ_CPIJ008041"/>
<sequence>MDLKTSFSPTTSSSSTPPSSSSSLAPATVPSRSILRACDHKDLTFEQYIWKVWVILQTKSYKPHDVQILPVAPMVETLDAMCHRLDLIEQFSTVLFDPYTISKILKHFPYARVKLVKYFQWLEKIKGNFVWQLAQKVSDEVDRSWGNRRAMHLLGYSSNLRLGTMLMETGWFAESIIVLDLAQQQAGYEPVKTLQVLRVLLMSESLSGRHEAASETIKHIEALLCQPVSITTNLVAALHQAMSVSFFENCEFDLSYQHGLIALRLLGEQVCVSSTIINTYRQMARCCIAKKRSHQANLMITQAVIWARQAFGMTSVYYAEVLEDFAFCLLAMNKNYLQVYDDALEIYLAKYGEDFNRLDVAQGNLALGLFIRKYAYGIEIPNEEVGSEKSSYDNRERLAAKRVKALDLAVREYQSMFNPLLDMDETEDEFSNRVERLAISVVQNEFQILDFMP</sequence>
<gene>
    <name evidence="3" type="primary">6040768</name>
    <name evidence="2" type="ORF">CpipJ_CPIJ008041</name>
</gene>
<feature type="region of interest" description="Disordered" evidence="1">
    <location>
        <begin position="1"/>
        <end position="26"/>
    </location>
</feature>